<comment type="caution">
    <text evidence="1">The sequence shown here is derived from an EMBL/GenBank/DDBJ whole genome shotgun (WGS) entry which is preliminary data.</text>
</comment>
<proteinExistence type="predicted"/>
<organism evidence="1 2">
    <name type="scientific">Tessaracoccus flavescens</name>
    <dbReference type="NCBI Taxonomy" id="399497"/>
    <lineage>
        <taxon>Bacteria</taxon>
        <taxon>Bacillati</taxon>
        <taxon>Actinomycetota</taxon>
        <taxon>Actinomycetes</taxon>
        <taxon>Propionibacteriales</taxon>
        <taxon>Propionibacteriaceae</taxon>
        <taxon>Tessaracoccus</taxon>
    </lineage>
</organism>
<evidence type="ECO:0008006" key="3">
    <source>
        <dbReference type="Google" id="ProtNLM"/>
    </source>
</evidence>
<name>A0A921ER07_9ACTN</name>
<gene>
    <name evidence="1" type="ORF">K8V15_09390</name>
</gene>
<protein>
    <recommendedName>
        <fullName evidence="3">ABC transporter substrate-binding protein</fullName>
    </recommendedName>
</protein>
<evidence type="ECO:0000313" key="1">
    <source>
        <dbReference type="EMBL" id="HJE52166.1"/>
    </source>
</evidence>
<dbReference type="EMBL" id="DYZF01000240">
    <property type="protein sequence ID" value="HJE52166.1"/>
    <property type="molecule type" value="Genomic_DNA"/>
</dbReference>
<dbReference type="AlphaFoldDB" id="A0A921ER07"/>
<accession>A0A921ER07</accession>
<reference evidence="1" key="1">
    <citation type="journal article" date="2021" name="PeerJ">
        <title>Extensive microbial diversity within the chicken gut microbiome revealed by metagenomics and culture.</title>
        <authorList>
            <person name="Gilroy R."/>
            <person name="Ravi A."/>
            <person name="Getino M."/>
            <person name="Pursley I."/>
            <person name="Horton D.L."/>
            <person name="Alikhan N.F."/>
            <person name="Baker D."/>
            <person name="Gharbi K."/>
            <person name="Hall N."/>
            <person name="Watson M."/>
            <person name="Adriaenssens E.M."/>
            <person name="Foster-Nyarko E."/>
            <person name="Jarju S."/>
            <person name="Secka A."/>
            <person name="Antonio M."/>
            <person name="Oren A."/>
            <person name="Chaudhuri R.R."/>
            <person name="La Ragione R."/>
            <person name="Hildebrand F."/>
            <person name="Pallen M.J."/>
        </authorList>
    </citation>
    <scope>NUCLEOTIDE SEQUENCE</scope>
    <source>
        <strain evidence="1">ChiGjej3B3-7470</strain>
    </source>
</reference>
<evidence type="ECO:0000313" key="2">
    <source>
        <dbReference type="Proteomes" id="UP000712713"/>
    </source>
</evidence>
<dbReference type="Pfam" id="PF04392">
    <property type="entry name" value="ABC_sub_bind"/>
    <property type="match status" value="1"/>
</dbReference>
<sequence>MLEGADPASTPVEIQESLELVVNEEAAKRMGVTLPAELVAKADKKY</sequence>
<dbReference type="Proteomes" id="UP000712713">
    <property type="component" value="Unassembled WGS sequence"/>
</dbReference>
<dbReference type="Gene3D" id="3.40.50.2300">
    <property type="match status" value="2"/>
</dbReference>
<dbReference type="InterPro" id="IPR007487">
    <property type="entry name" value="ABC_transpt-TYRBP-like"/>
</dbReference>
<reference evidence="1" key="2">
    <citation type="submission" date="2021-09" db="EMBL/GenBank/DDBJ databases">
        <authorList>
            <person name="Gilroy R."/>
        </authorList>
    </citation>
    <scope>NUCLEOTIDE SEQUENCE</scope>
    <source>
        <strain evidence="1">ChiGjej3B3-7470</strain>
    </source>
</reference>